<gene>
    <name evidence="4" type="ORF">EUBIFOR_02558</name>
</gene>
<dbReference type="HOGENOM" id="CLU_932248_0_0_9"/>
<dbReference type="STRING" id="518637.EUBIFOR_02558"/>
<evidence type="ECO:0000256" key="1">
    <source>
        <dbReference type="ARBA" id="ARBA00001933"/>
    </source>
</evidence>
<dbReference type="InterPro" id="IPR043132">
    <property type="entry name" value="BCAT-like_C"/>
</dbReference>
<proteinExistence type="inferred from homology"/>
<comment type="similarity">
    <text evidence="2">Belongs to the class-IV pyridoxal-phosphate-dependent aminotransferase family.</text>
</comment>
<dbReference type="Proteomes" id="UP000004315">
    <property type="component" value="Unassembled WGS sequence"/>
</dbReference>
<dbReference type="Gene3D" id="3.20.10.10">
    <property type="entry name" value="D-amino Acid Aminotransferase, subunit A, domain 2"/>
    <property type="match status" value="1"/>
</dbReference>
<dbReference type="GO" id="GO:0046394">
    <property type="term" value="P:carboxylic acid biosynthetic process"/>
    <property type="evidence" value="ECO:0007669"/>
    <property type="project" value="UniProtKB-ARBA"/>
</dbReference>
<evidence type="ECO:0000256" key="2">
    <source>
        <dbReference type="ARBA" id="ARBA00009320"/>
    </source>
</evidence>
<sequence>ISAYNIWERKEDIMKNLGFYNGKIDELENMQVPMLDRACYFGDGVYDASYANNHTIFALQDHLNRFYNSARLLNIKIPYEKEELQDLLISLVKKVDSPTQFVYWQVSRGTGIRNHIYSDDMVGNLWVMITPKALTDPNKEMSVVTMEDTRFFHNNIKTINLIPAVMYSTNAHNHGYDECILHRGKDRVTECAHSNVSILKDGVFITAPCDEYILPGIARKHLLEACRALNIHYEEKVYSLQELLDADEIIVSSSTHICKRVNKIDNKPCGGKDLNTFKKLQDYVFNEFYDYTSANRID</sequence>
<keyword evidence="3" id="KW-0663">Pyridoxal phosphate</keyword>
<organism evidence="4 5">
    <name type="scientific">Holdemanella biformis DSM 3989</name>
    <dbReference type="NCBI Taxonomy" id="518637"/>
    <lineage>
        <taxon>Bacteria</taxon>
        <taxon>Bacillati</taxon>
        <taxon>Bacillota</taxon>
        <taxon>Erysipelotrichia</taxon>
        <taxon>Erysipelotrichales</taxon>
        <taxon>Erysipelotrichaceae</taxon>
        <taxon>Holdemanella</taxon>
    </lineage>
</organism>
<reference evidence="4 5" key="1">
    <citation type="submission" date="2008-11" db="EMBL/GenBank/DDBJ databases">
        <title>Draft genome sequence of Eubacterium biforme (DSM 3989).</title>
        <authorList>
            <person name="Sudarsanam P."/>
            <person name="Ley R."/>
            <person name="Guruge J."/>
            <person name="Turnbaugh P.J."/>
            <person name="Mahowald M."/>
            <person name="Liep D."/>
            <person name="Gordon J."/>
        </authorList>
    </citation>
    <scope>NUCLEOTIDE SEQUENCE [LARGE SCALE GENOMIC DNA]</scope>
    <source>
        <strain evidence="4 5">DSM 3989</strain>
    </source>
</reference>
<dbReference type="RefSeq" id="WP_003866325.1">
    <property type="nucleotide sequence ID" value="NZ_DS996865.1"/>
</dbReference>
<name>B7CEB4_9FIRM</name>
<comment type="caution">
    <text evidence="4">The sequence shown here is derived from an EMBL/GenBank/DDBJ whole genome shotgun (WGS) entry which is preliminary data.</text>
</comment>
<dbReference type="FunFam" id="3.20.10.10:FF:000002">
    <property type="entry name" value="D-alanine aminotransferase"/>
    <property type="match status" value="1"/>
</dbReference>
<feature type="non-terminal residue" evidence="4">
    <location>
        <position position="1"/>
    </location>
</feature>
<dbReference type="PANTHER" id="PTHR42743">
    <property type="entry name" value="AMINO-ACID AMINOTRANSFERASE"/>
    <property type="match status" value="1"/>
</dbReference>
<dbReference type="EMBL" id="ABYT01000147">
    <property type="protein sequence ID" value="EEC88894.1"/>
    <property type="molecule type" value="Genomic_DNA"/>
</dbReference>
<dbReference type="AlphaFoldDB" id="B7CEB4"/>
<evidence type="ECO:0000313" key="4">
    <source>
        <dbReference type="EMBL" id="EEC88894.1"/>
    </source>
</evidence>
<dbReference type="eggNOG" id="COG0115">
    <property type="taxonomic scope" value="Bacteria"/>
</dbReference>
<protein>
    <submittedName>
        <fullName evidence="4">Putative D-amino-acid transaminase</fullName>
    </submittedName>
</protein>
<evidence type="ECO:0000256" key="3">
    <source>
        <dbReference type="ARBA" id="ARBA00022898"/>
    </source>
</evidence>
<evidence type="ECO:0000313" key="5">
    <source>
        <dbReference type="Proteomes" id="UP000004315"/>
    </source>
</evidence>
<dbReference type="GO" id="GO:0008652">
    <property type="term" value="P:amino acid biosynthetic process"/>
    <property type="evidence" value="ECO:0007669"/>
    <property type="project" value="UniProtKB-ARBA"/>
</dbReference>
<comment type="cofactor">
    <cofactor evidence="1">
        <name>pyridoxal 5'-phosphate</name>
        <dbReference type="ChEBI" id="CHEBI:597326"/>
    </cofactor>
</comment>
<dbReference type="SUPFAM" id="SSF56752">
    <property type="entry name" value="D-aminoacid aminotransferase-like PLP-dependent enzymes"/>
    <property type="match status" value="1"/>
</dbReference>
<dbReference type="InterPro" id="IPR036038">
    <property type="entry name" value="Aminotransferase-like"/>
</dbReference>
<dbReference type="InterPro" id="IPR050571">
    <property type="entry name" value="Class-IV_PLP-Dep_Aminotrnsfr"/>
</dbReference>
<dbReference type="GO" id="GO:0003824">
    <property type="term" value="F:catalytic activity"/>
    <property type="evidence" value="ECO:0007669"/>
    <property type="project" value="InterPro"/>
</dbReference>
<dbReference type="PANTHER" id="PTHR42743:SF11">
    <property type="entry name" value="AMINODEOXYCHORISMATE LYASE"/>
    <property type="match status" value="1"/>
</dbReference>
<dbReference type="Gene3D" id="3.30.470.10">
    <property type="match status" value="1"/>
</dbReference>
<keyword evidence="5" id="KW-1185">Reference proteome</keyword>
<dbReference type="Pfam" id="PF01063">
    <property type="entry name" value="Aminotran_4"/>
    <property type="match status" value="1"/>
</dbReference>
<dbReference type="InterPro" id="IPR001544">
    <property type="entry name" value="Aminotrans_IV"/>
</dbReference>
<dbReference type="InterPro" id="IPR043131">
    <property type="entry name" value="BCAT-like_N"/>
</dbReference>
<accession>B7CEB4</accession>